<protein>
    <submittedName>
        <fullName evidence="2">Co2+/Mg2+ efflux protein ApaG</fullName>
    </submittedName>
</protein>
<proteinExistence type="predicted"/>
<feature type="domain" description="ApaG" evidence="1">
    <location>
        <begin position="3"/>
        <end position="128"/>
    </location>
</feature>
<dbReference type="Proteomes" id="UP001597201">
    <property type="component" value="Unassembled WGS sequence"/>
</dbReference>
<gene>
    <name evidence="2" type="primary">apaG</name>
    <name evidence="2" type="ORF">ACFQ39_03205</name>
</gene>
<keyword evidence="3" id="KW-1185">Reference proteome</keyword>
<dbReference type="PANTHER" id="PTHR14289:SF16">
    <property type="entry name" value="POLYMERASE DELTA-INTERACTING PROTEIN 2"/>
    <property type="match status" value="1"/>
</dbReference>
<accession>A0ABW3XYH3</accession>
<dbReference type="Pfam" id="PF04379">
    <property type="entry name" value="DUF525"/>
    <property type="match status" value="1"/>
</dbReference>
<dbReference type="EMBL" id="JBHTMY010000002">
    <property type="protein sequence ID" value="MFD1314612.1"/>
    <property type="molecule type" value="Genomic_DNA"/>
</dbReference>
<organism evidence="2 3">
    <name type="scientific">Namhaeicola litoreus</name>
    <dbReference type="NCBI Taxonomy" id="1052145"/>
    <lineage>
        <taxon>Bacteria</taxon>
        <taxon>Pseudomonadati</taxon>
        <taxon>Bacteroidota</taxon>
        <taxon>Flavobacteriia</taxon>
        <taxon>Flavobacteriales</taxon>
        <taxon>Flavobacteriaceae</taxon>
        <taxon>Namhaeicola</taxon>
    </lineage>
</organism>
<dbReference type="InterPro" id="IPR036767">
    <property type="entry name" value="ApaG_sf"/>
</dbReference>
<evidence type="ECO:0000259" key="1">
    <source>
        <dbReference type="PROSITE" id="PS51087"/>
    </source>
</evidence>
<dbReference type="PANTHER" id="PTHR14289">
    <property type="entry name" value="F-BOX ONLY PROTEIN 3"/>
    <property type="match status" value="1"/>
</dbReference>
<dbReference type="NCBIfam" id="NF003967">
    <property type="entry name" value="PRK05461.1"/>
    <property type="match status" value="1"/>
</dbReference>
<evidence type="ECO:0000313" key="3">
    <source>
        <dbReference type="Proteomes" id="UP001597201"/>
    </source>
</evidence>
<name>A0ABW3XYH3_9FLAO</name>
<sequence>MVQQVTKGIKISISTNFQGTHFENSTMYFVFSYTIQIENQSNDTVQLLSRHWDIYDSLNSKEVVEGEGVVGQKPILSPKQLHTYTSNCFLTSPIGSMSGYYNMINFATTKKFRVHIPTFQLMAAAILN</sequence>
<comment type="caution">
    <text evidence="2">The sequence shown here is derived from an EMBL/GenBank/DDBJ whole genome shotgun (WGS) entry which is preliminary data.</text>
</comment>
<dbReference type="RefSeq" id="WP_377176384.1">
    <property type="nucleotide sequence ID" value="NZ_JBHTMY010000002.1"/>
</dbReference>
<evidence type="ECO:0000313" key="2">
    <source>
        <dbReference type="EMBL" id="MFD1314612.1"/>
    </source>
</evidence>
<dbReference type="SUPFAM" id="SSF110069">
    <property type="entry name" value="ApaG-like"/>
    <property type="match status" value="1"/>
</dbReference>
<reference evidence="3" key="1">
    <citation type="journal article" date="2019" name="Int. J. Syst. Evol. Microbiol.">
        <title>The Global Catalogue of Microorganisms (GCM) 10K type strain sequencing project: providing services to taxonomists for standard genome sequencing and annotation.</title>
        <authorList>
            <consortium name="The Broad Institute Genomics Platform"/>
            <consortium name="The Broad Institute Genome Sequencing Center for Infectious Disease"/>
            <person name="Wu L."/>
            <person name="Ma J."/>
        </authorList>
    </citation>
    <scope>NUCLEOTIDE SEQUENCE [LARGE SCALE GENOMIC DNA]</scope>
    <source>
        <strain evidence="3">CCUG 61485</strain>
    </source>
</reference>
<dbReference type="InterPro" id="IPR007474">
    <property type="entry name" value="ApaG_domain"/>
</dbReference>
<dbReference type="Gene3D" id="2.60.40.1470">
    <property type="entry name" value="ApaG domain"/>
    <property type="match status" value="1"/>
</dbReference>
<dbReference type="PROSITE" id="PS51087">
    <property type="entry name" value="APAG"/>
    <property type="match status" value="1"/>
</dbReference>